<dbReference type="KEGG" id="dpx:DAPPUDRAFT_301973"/>
<dbReference type="AlphaFoldDB" id="E9GB98"/>
<proteinExistence type="predicted"/>
<reference evidence="1 2" key="1">
    <citation type="journal article" date="2011" name="Science">
        <title>The ecoresponsive genome of Daphnia pulex.</title>
        <authorList>
            <person name="Colbourne J.K."/>
            <person name="Pfrender M.E."/>
            <person name="Gilbert D."/>
            <person name="Thomas W.K."/>
            <person name="Tucker A."/>
            <person name="Oakley T.H."/>
            <person name="Tokishita S."/>
            <person name="Aerts A."/>
            <person name="Arnold G.J."/>
            <person name="Basu M.K."/>
            <person name="Bauer D.J."/>
            <person name="Caceres C.E."/>
            <person name="Carmel L."/>
            <person name="Casola C."/>
            <person name="Choi J.H."/>
            <person name="Detter J.C."/>
            <person name="Dong Q."/>
            <person name="Dusheyko S."/>
            <person name="Eads B.D."/>
            <person name="Frohlich T."/>
            <person name="Geiler-Samerotte K.A."/>
            <person name="Gerlach D."/>
            <person name="Hatcher P."/>
            <person name="Jogdeo S."/>
            <person name="Krijgsveld J."/>
            <person name="Kriventseva E.V."/>
            <person name="Kultz D."/>
            <person name="Laforsch C."/>
            <person name="Lindquist E."/>
            <person name="Lopez J."/>
            <person name="Manak J.R."/>
            <person name="Muller J."/>
            <person name="Pangilinan J."/>
            <person name="Patwardhan R.P."/>
            <person name="Pitluck S."/>
            <person name="Pritham E.J."/>
            <person name="Rechtsteiner A."/>
            <person name="Rho M."/>
            <person name="Rogozin I.B."/>
            <person name="Sakarya O."/>
            <person name="Salamov A."/>
            <person name="Schaack S."/>
            <person name="Shapiro H."/>
            <person name="Shiga Y."/>
            <person name="Skalitzky C."/>
            <person name="Smith Z."/>
            <person name="Souvorov A."/>
            <person name="Sung W."/>
            <person name="Tang Z."/>
            <person name="Tsuchiya D."/>
            <person name="Tu H."/>
            <person name="Vos H."/>
            <person name="Wang M."/>
            <person name="Wolf Y.I."/>
            <person name="Yamagata H."/>
            <person name="Yamada T."/>
            <person name="Ye Y."/>
            <person name="Shaw J.R."/>
            <person name="Andrews J."/>
            <person name="Crease T.J."/>
            <person name="Tang H."/>
            <person name="Lucas S.M."/>
            <person name="Robertson H.M."/>
            <person name="Bork P."/>
            <person name="Koonin E.V."/>
            <person name="Zdobnov E.M."/>
            <person name="Grigoriev I.V."/>
            <person name="Lynch M."/>
            <person name="Boore J.L."/>
        </authorList>
    </citation>
    <scope>NUCLEOTIDE SEQUENCE [LARGE SCALE GENOMIC DNA]</scope>
</reference>
<dbReference type="HOGENOM" id="CLU_1628712_0_0_1"/>
<dbReference type="InParanoid" id="E9GB98"/>
<dbReference type="Proteomes" id="UP000000305">
    <property type="component" value="Unassembled WGS sequence"/>
</dbReference>
<accession>E9GB98</accession>
<organism evidence="1 2">
    <name type="scientific">Daphnia pulex</name>
    <name type="common">Water flea</name>
    <dbReference type="NCBI Taxonomy" id="6669"/>
    <lineage>
        <taxon>Eukaryota</taxon>
        <taxon>Metazoa</taxon>
        <taxon>Ecdysozoa</taxon>
        <taxon>Arthropoda</taxon>
        <taxon>Crustacea</taxon>
        <taxon>Branchiopoda</taxon>
        <taxon>Diplostraca</taxon>
        <taxon>Cladocera</taxon>
        <taxon>Anomopoda</taxon>
        <taxon>Daphniidae</taxon>
        <taxon>Daphnia</taxon>
    </lineage>
</organism>
<sequence length="163" mass="18872">MSKQYKRKKKAKEQIVNFPHSTGVVQAVCTRNNGEKVRQSCGGYRSRDIRCFLRTTLPVGKRDVMDLLRHSRLVAFLFVSIISFQIHEANAVPMVSYRVGNQLRLSPVLVPVSSTVMPVDLMKTKHRSYDERLTPTLANQPKAEFRKSKREKTESFFWPLKLY</sequence>
<evidence type="ECO:0000313" key="2">
    <source>
        <dbReference type="Proteomes" id="UP000000305"/>
    </source>
</evidence>
<name>E9GB98_DAPPU</name>
<gene>
    <name evidence="1" type="ORF">DAPPUDRAFT_301973</name>
</gene>
<dbReference type="EMBL" id="GL732537">
    <property type="protein sequence ID" value="EFX83395.1"/>
    <property type="molecule type" value="Genomic_DNA"/>
</dbReference>
<evidence type="ECO:0000313" key="1">
    <source>
        <dbReference type="EMBL" id="EFX83395.1"/>
    </source>
</evidence>
<protein>
    <submittedName>
        <fullName evidence="1">Uncharacterized protein</fullName>
    </submittedName>
</protein>
<dbReference type="OrthoDB" id="6378748at2759"/>
<keyword evidence="2" id="KW-1185">Reference proteome</keyword>